<evidence type="ECO:0000313" key="5">
    <source>
        <dbReference type="EMBL" id="SDB15432.1"/>
    </source>
</evidence>
<evidence type="ECO:0000259" key="4">
    <source>
        <dbReference type="PROSITE" id="PS51898"/>
    </source>
</evidence>
<organism evidence="5 6">
    <name type="scientific">Eubacterium oxidoreducens</name>
    <dbReference type="NCBI Taxonomy" id="1732"/>
    <lineage>
        <taxon>Bacteria</taxon>
        <taxon>Bacillati</taxon>
        <taxon>Bacillota</taxon>
        <taxon>Clostridia</taxon>
        <taxon>Eubacteriales</taxon>
        <taxon>Eubacteriaceae</taxon>
        <taxon>Eubacterium</taxon>
    </lineage>
</organism>
<dbReference type="InterPro" id="IPR011010">
    <property type="entry name" value="DNA_brk_join_enz"/>
</dbReference>
<dbReference type="InterPro" id="IPR010998">
    <property type="entry name" value="Integrase_recombinase_N"/>
</dbReference>
<dbReference type="STRING" id="1732.SAMN02910417_01150"/>
<keyword evidence="2" id="KW-0238">DNA-binding</keyword>
<dbReference type="OrthoDB" id="111144at2"/>
<dbReference type="PROSITE" id="PS51898">
    <property type="entry name" value="TYR_RECOMBINASE"/>
    <property type="match status" value="1"/>
</dbReference>
<dbReference type="Gene3D" id="1.10.443.10">
    <property type="entry name" value="Intergrase catalytic core"/>
    <property type="match status" value="1"/>
</dbReference>
<dbReference type="InterPro" id="IPR050090">
    <property type="entry name" value="Tyrosine_recombinase_XerCD"/>
</dbReference>
<protein>
    <submittedName>
        <fullName evidence="5">Site-specific recombinase XerD</fullName>
    </submittedName>
</protein>
<dbReference type="InterPro" id="IPR013762">
    <property type="entry name" value="Integrase-like_cat_sf"/>
</dbReference>
<dbReference type="Gene3D" id="1.10.150.130">
    <property type="match status" value="1"/>
</dbReference>
<dbReference type="CDD" id="cd00397">
    <property type="entry name" value="DNA_BRE_C"/>
    <property type="match status" value="1"/>
</dbReference>
<dbReference type="Proteomes" id="UP000199228">
    <property type="component" value="Unassembled WGS sequence"/>
</dbReference>
<evidence type="ECO:0000256" key="2">
    <source>
        <dbReference type="ARBA" id="ARBA00023125"/>
    </source>
</evidence>
<accession>A0A1G6B4D2</accession>
<dbReference type="PANTHER" id="PTHR30349">
    <property type="entry name" value="PHAGE INTEGRASE-RELATED"/>
    <property type="match status" value="1"/>
</dbReference>
<proteinExistence type="inferred from homology"/>
<name>A0A1G6B4D2_EUBOX</name>
<dbReference type="RefSeq" id="WP_090173156.1">
    <property type="nucleotide sequence ID" value="NZ_FMXR01000008.1"/>
</dbReference>
<sequence length="410" mass="49025">MGDYDRLEAVKSMYRKLEKEAIISNYTLPKKPSKDGYYRVNVTDATKKRTTISAKSIEKLKEKLYLHEKGMTKTFKEMFELFEERRLKWTTNKDKRASVINTIQKEKSEYKRFFSGTEFENLPMEDITKEQIEEIVYLNLKKHLLRKKGFHSLKGILRMTFRFAYEEYVVRDNVFERVNFQKFNNMIQDEIPIKDRCHTDKEIKLILDKIKWYYKNRPYYVPAYALEFQILTGLRRGEIPPLRWSDIDETSIHIAREQITLQKVKGIVDKRRFQIVPHTKTYKDRNIVRFDVLDEFLKRLKEMQNRFYPNSEFLFPDDRQEMEVITNETVYKLYSRICKKCGIKISKDLIKGTHSFRRNAVTRLLNESGGNTLLASSQFGHSAVVAMKHYYTGMNEEKAREMLNKAHEKI</sequence>
<evidence type="ECO:0000256" key="3">
    <source>
        <dbReference type="ARBA" id="ARBA00023172"/>
    </source>
</evidence>
<evidence type="ECO:0000256" key="1">
    <source>
        <dbReference type="ARBA" id="ARBA00008857"/>
    </source>
</evidence>
<dbReference type="GO" id="GO:0015074">
    <property type="term" value="P:DNA integration"/>
    <property type="evidence" value="ECO:0007669"/>
    <property type="project" value="InterPro"/>
</dbReference>
<keyword evidence="6" id="KW-1185">Reference proteome</keyword>
<dbReference type="PANTHER" id="PTHR30349:SF41">
    <property type="entry name" value="INTEGRASE_RECOMBINASE PROTEIN MJ0367-RELATED"/>
    <property type="match status" value="1"/>
</dbReference>
<dbReference type="Pfam" id="PF00589">
    <property type="entry name" value="Phage_integrase"/>
    <property type="match status" value="1"/>
</dbReference>
<keyword evidence="3" id="KW-0233">DNA recombination</keyword>
<evidence type="ECO:0000313" key="6">
    <source>
        <dbReference type="Proteomes" id="UP000199228"/>
    </source>
</evidence>
<dbReference type="GO" id="GO:0006310">
    <property type="term" value="P:DNA recombination"/>
    <property type="evidence" value="ECO:0007669"/>
    <property type="project" value="UniProtKB-KW"/>
</dbReference>
<dbReference type="GO" id="GO:0003677">
    <property type="term" value="F:DNA binding"/>
    <property type="evidence" value="ECO:0007669"/>
    <property type="project" value="UniProtKB-KW"/>
</dbReference>
<dbReference type="SUPFAM" id="SSF56349">
    <property type="entry name" value="DNA breaking-rejoining enzymes"/>
    <property type="match status" value="1"/>
</dbReference>
<reference evidence="5 6" key="1">
    <citation type="submission" date="2016-10" db="EMBL/GenBank/DDBJ databases">
        <authorList>
            <person name="de Groot N.N."/>
        </authorList>
    </citation>
    <scope>NUCLEOTIDE SEQUENCE [LARGE SCALE GENOMIC DNA]</scope>
    <source>
        <strain evidence="5 6">DSM 3217</strain>
    </source>
</reference>
<dbReference type="EMBL" id="FMXR01000008">
    <property type="protein sequence ID" value="SDB15432.1"/>
    <property type="molecule type" value="Genomic_DNA"/>
</dbReference>
<comment type="similarity">
    <text evidence="1">Belongs to the 'phage' integrase family.</text>
</comment>
<feature type="domain" description="Tyr recombinase" evidence="4">
    <location>
        <begin position="192"/>
        <end position="404"/>
    </location>
</feature>
<dbReference type="InterPro" id="IPR002104">
    <property type="entry name" value="Integrase_catalytic"/>
</dbReference>
<dbReference type="AlphaFoldDB" id="A0A1G6B4D2"/>
<gene>
    <name evidence="5" type="ORF">SAMN02910417_01150</name>
</gene>